<evidence type="ECO:0000256" key="10">
    <source>
        <dbReference type="ARBA" id="ARBA00022475"/>
    </source>
</evidence>
<dbReference type="Ensembl" id="ENSDLAT00005077852.1">
    <property type="protein sequence ID" value="ENSDLAP00005067749.1"/>
    <property type="gene ID" value="ENSDLAG00005032023.1"/>
</dbReference>
<dbReference type="GO" id="GO:0031528">
    <property type="term" value="C:microvillus membrane"/>
    <property type="evidence" value="ECO:0007669"/>
    <property type="project" value="TreeGrafter"/>
</dbReference>
<evidence type="ECO:0000256" key="20">
    <source>
        <dbReference type="SAM" id="Phobius"/>
    </source>
</evidence>
<evidence type="ECO:0000256" key="2">
    <source>
        <dbReference type="ARBA" id="ARBA00004221"/>
    </source>
</evidence>
<feature type="region of interest" description="Disordered" evidence="19">
    <location>
        <begin position="77"/>
        <end position="172"/>
    </location>
</feature>
<dbReference type="InterPro" id="IPR017403">
    <property type="entry name" value="PODXL"/>
</dbReference>
<evidence type="ECO:0000313" key="22">
    <source>
        <dbReference type="Ensembl" id="ENSDLAP00005067749.1"/>
    </source>
</evidence>
<proteinExistence type="inferred from homology"/>
<dbReference type="InterPro" id="IPR013836">
    <property type="entry name" value="CD34/Podocalyxin"/>
</dbReference>
<dbReference type="GO" id="GO:0045121">
    <property type="term" value="C:membrane raft"/>
    <property type="evidence" value="ECO:0007669"/>
    <property type="project" value="UniProtKB-SubCell"/>
</dbReference>
<feature type="transmembrane region" description="Helical" evidence="20">
    <location>
        <begin position="411"/>
        <end position="432"/>
    </location>
</feature>
<dbReference type="GO" id="GO:0030175">
    <property type="term" value="C:filopodium"/>
    <property type="evidence" value="ECO:0007669"/>
    <property type="project" value="UniProtKB-SubCell"/>
</dbReference>
<comment type="subcellular location">
    <subcellularLocation>
        <location evidence="2">Apical cell membrane</location>
    </subcellularLocation>
    <subcellularLocation>
        <location evidence="6">Cell projection</location>
        <location evidence="6">Filopodium</location>
    </subcellularLocation>
    <subcellularLocation>
        <location evidence="7">Cell projection</location>
        <location evidence="7">Lamellipodium</location>
    </subcellularLocation>
    <subcellularLocation>
        <location evidence="1">Cell projection</location>
        <location evidence="1">Microvillus</location>
    </subcellularLocation>
    <subcellularLocation>
        <location evidence="4">Cell projection</location>
        <location evidence="4">Ruffle</location>
    </subcellularLocation>
    <subcellularLocation>
        <location evidence="3">Membrane raft</location>
    </subcellularLocation>
    <subcellularLocation>
        <location evidence="5">Membrane</location>
        <topology evidence="5">Single-pass type I membrane protein</topology>
    </subcellularLocation>
</comment>
<dbReference type="AlphaFoldDB" id="A0A8P4KES1"/>
<dbReference type="PANTHER" id="PTHR12067">
    <property type="entry name" value="PODOCALYXIN"/>
    <property type="match status" value="1"/>
</dbReference>
<dbReference type="GO" id="GO:0032534">
    <property type="term" value="P:regulation of microvillus assembly"/>
    <property type="evidence" value="ECO:0007669"/>
    <property type="project" value="TreeGrafter"/>
</dbReference>
<feature type="region of interest" description="Disordered" evidence="19">
    <location>
        <begin position="38"/>
        <end position="65"/>
    </location>
</feature>
<dbReference type="OrthoDB" id="9948358at2759"/>
<evidence type="ECO:0000256" key="1">
    <source>
        <dbReference type="ARBA" id="ARBA00004105"/>
    </source>
</evidence>
<evidence type="ECO:0000256" key="12">
    <source>
        <dbReference type="ARBA" id="ARBA00022729"/>
    </source>
</evidence>
<evidence type="ECO:0000256" key="13">
    <source>
        <dbReference type="ARBA" id="ARBA00022889"/>
    </source>
</evidence>
<keyword evidence="16" id="KW-0325">Glycoprotein</keyword>
<evidence type="ECO:0000256" key="3">
    <source>
        <dbReference type="ARBA" id="ARBA00004285"/>
    </source>
</evidence>
<dbReference type="GO" id="GO:0016324">
    <property type="term" value="C:apical plasma membrane"/>
    <property type="evidence" value="ECO:0007669"/>
    <property type="project" value="UniProtKB-SubCell"/>
</dbReference>
<evidence type="ECO:0000256" key="14">
    <source>
        <dbReference type="ARBA" id="ARBA00022989"/>
    </source>
</evidence>
<keyword evidence="11 20" id="KW-0812">Transmembrane</keyword>
<dbReference type="GeneID" id="127358962"/>
<evidence type="ECO:0000256" key="11">
    <source>
        <dbReference type="ARBA" id="ARBA00022692"/>
    </source>
</evidence>
<feature type="signal peptide" evidence="21">
    <location>
        <begin position="1"/>
        <end position="23"/>
    </location>
</feature>
<dbReference type="PANTHER" id="PTHR12067:SF5">
    <property type="entry name" value="PODOCALYXIN"/>
    <property type="match status" value="1"/>
</dbReference>
<dbReference type="GO" id="GO:0001726">
    <property type="term" value="C:ruffle"/>
    <property type="evidence" value="ECO:0007669"/>
    <property type="project" value="UniProtKB-SubCell"/>
</dbReference>
<dbReference type="RefSeq" id="XP_051248526.1">
    <property type="nucleotide sequence ID" value="XM_051392566.1"/>
</dbReference>
<dbReference type="GO" id="GO:0007155">
    <property type="term" value="P:cell adhesion"/>
    <property type="evidence" value="ECO:0007669"/>
    <property type="project" value="UniProtKB-KW"/>
</dbReference>
<comment type="similarity">
    <text evidence="8">Belongs to the podocalyxin family.</text>
</comment>
<evidence type="ECO:0000256" key="21">
    <source>
        <dbReference type="SAM" id="SignalP"/>
    </source>
</evidence>
<reference evidence="22" key="2">
    <citation type="submission" date="2025-09" db="UniProtKB">
        <authorList>
            <consortium name="Ensembl"/>
        </authorList>
    </citation>
    <scope>IDENTIFICATION</scope>
</reference>
<evidence type="ECO:0000256" key="7">
    <source>
        <dbReference type="ARBA" id="ARBA00004510"/>
    </source>
</evidence>
<keyword evidence="10" id="KW-1003">Cell membrane</keyword>
<protein>
    <recommendedName>
        <fullName evidence="9">Podocalyxin</fullName>
    </recommendedName>
    <alternativeName>
        <fullName evidence="18">Podocalyxin-like protein 1</fullName>
    </alternativeName>
</protein>
<feature type="compositionally biased region" description="Low complexity" evidence="19">
    <location>
        <begin position="105"/>
        <end position="170"/>
    </location>
</feature>
<feature type="compositionally biased region" description="Polar residues" evidence="19">
    <location>
        <begin position="277"/>
        <end position="288"/>
    </location>
</feature>
<keyword evidence="23" id="KW-1185">Reference proteome</keyword>
<accession>A0A8P4KES1</accession>
<evidence type="ECO:0000256" key="5">
    <source>
        <dbReference type="ARBA" id="ARBA00004479"/>
    </source>
</evidence>
<evidence type="ECO:0000256" key="8">
    <source>
        <dbReference type="ARBA" id="ARBA00007029"/>
    </source>
</evidence>
<feature type="chain" id="PRO_5035913789" description="Podocalyxin" evidence="21">
    <location>
        <begin position="24"/>
        <end position="507"/>
    </location>
</feature>
<reference evidence="22" key="1">
    <citation type="submission" date="2025-08" db="UniProtKB">
        <authorList>
            <consortium name="Ensembl"/>
        </authorList>
    </citation>
    <scope>IDENTIFICATION</scope>
</reference>
<evidence type="ECO:0000256" key="16">
    <source>
        <dbReference type="ARBA" id="ARBA00023180"/>
    </source>
</evidence>
<evidence type="ECO:0000256" key="9">
    <source>
        <dbReference type="ARBA" id="ARBA00017371"/>
    </source>
</evidence>
<evidence type="ECO:0000313" key="23">
    <source>
        <dbReference type="Proteomes" id="UP000694389"/>
    </source>
</evidence>
<evidence type="ECO:0000256" key="17">
    <source>
        <dbReference type="ARBA" id="ARBA00023273"/>
    </source>
</evidence>
<dbReference type="GO" id="GO:0022408">
    <property type="term" value="P:negative regulation of cell-cell adhesion"/>
    <property type="evidence" value="ECO:0007669"/>
    <property type="project" value="TreeGrafter"/>
</dbReference>
<dbReference type="Pfam" id="PF06365">
    <property type="entry name" value="CD34_antigen"/>
    <property type="match status" value="1"/>
</dbReference>
<keyword evidence="12 21" id="KW-0732">Signal</keyword>
<dbReference type="GO" id="GO:0030027">
    <property type="term" value="C:lamellipodium"/>
    <property type="evidence" value="ECO:0007669"/>
    <property type="project" value="UniProtKB-SubCell"/>
</dbReference>
<evidence type="ECO:0000256" key="18">
    <source>
        <dbReference type="ARBA" id="ARBA00031141"/>
    </source>
</evidence>
<gene>
    <name evidence="22" type="primary">podxl</name>
</gene>
<keyword evidence="13" id="KW-0130">Cell adhesion</keyword>
<evidence type="ECO:0000256" key="6">
    <source>
        <dbReference type="ARBA" id="ARBA00004486"/>
    </source>
</evidence>
<keyword evidence="15 20" id="KW-0472">Membrane</keyword>
<feature type="region of interest" description="Disordered" evidence="19">
    <location>
        <begin position="220"/>
        <end position="249"/>
    </location>
</feature>
<dbReference type="GO" id="GO:0016477">
    <property type="term" value="P:cell migration"/>
    <property type="evidence" value="ECO:0007669"/>
    <property type="project" value="InterPro"/>
</dbReference>
<evidence type="ECO:0000256" key="15">
    <source>
        <dbReference type="ARBA" id="ARBA00023136"/>
    </source>
</evidence>
<dbReference type="Proteomes" id="UP000694389">
    <property type="component" value="Unassembled WGS sequence"/>
</dbReference>
<sequence length="507" mass="54269">MRATMRITWLLLSLSFLFHSVCSGDVTTPSVVDTSTSKPNVITGGTPGTATTASKEKTTQANTKPTTEVTTIAVTTSQPPTTLSSAGVKDITPAAGTPGTTKDMTPLSVSSVTSPSATTTRTNNSSGPKVGTNQPNVVTTQTNTTQPNVGTTQPNTTQPNVGTTQPNTTQHNVGTTQPNTAQHNVGTTQPNTAQHNVGTTQPNTAQHNVGTTQPNTAQHSVGTFQPNTGQNNVGTTQPSSHIPQQQSTAHSIVASKMSTGVEGTKPNAVTHPMPGENTVTPSAPSTLTKAGPTATETKASDTKAETRSPQATSTLKPKLPTFTIPTTAAPHYTFLYSLNSGTEINTKEKDLVEVCRRLMANMQEGNCTLIWYHHNGQQKFEYVAINGKVKTNLATMYYEDITKKPTDNKTLIAILASCGALLIMIVILAVCASHHRKPYNENQQHLTEELHTVENGYHDNPTLEVMEVQPEMQEKKIALNGEFNDSWLVPFDNLLKEDIPDEEDTHL</sequence>
<evidence type="ECO:0000256" key="19">
    <source>
        <dbReference type="SAM" id="MobiDB-lite"/>
    </source>
</evidence>
<keyword evidence="17" id="KW-0966">Cell projection</keyword>
<organism evidence="22 23">
    <name type="scientific">Dicentrarchus labrax</name>
    <name type="common">European seabass</name>
    <name type="synonym">Morone labrax</name>
    <dbReference type="NCBI Taxonomy" id="13489"/>
    <lineage>
        <taxon>Eukaryota</taxon>
        <taxon>Metazoa</taxon>
        <taxon>Chordata</taxon>
        <taxon>Craniata</taxon>
        <taxon>Vertebrata</taxon>
        <taxon>Euteleostomi</taxon>
        <taxon>Actinopterygii</taxon>
        <taxon>Neopterygii</taxon>
        <taxon>Teleostei</taxon>
        <taxon>Neoteleostei</taxon>
        <taxon>Acanthomorphata</taxon>
        <taxon>Eupercaria</taxon>
        <taxon>Moronidae</taxon>
        <taxon>Dicentrarchus</taxon>
    </lineage>
</organism>
<evidence type="ECO:0000256" key="4">
    <source>
        <dbReference type="ARBA" id="ARBA00004466"/>
    </source>
</evidence>
<keyword evidence="14 20" id="KW-1133">Transmembrane helix</keyword>
<dbReference type="CTD" id="5420"/>
<feature type="region of interest" description="Disordered" evidence="19">
    <location>
        <begin position="266"/>
        <end position="318"/>
    </location>
</feature>
<dbReference type="GeneTree" id="ENSGT00730000111314"/>
<dbReference type="GO" id="GO:0033634">
    <property type="term" value="P:positive regulation of cell-cell adhesion mediated by integrin"/>
    <property type="evidence" value="ECO:0007669"/>
    <property type="project" value="TreeGrafter"/>
</dbReference>
<name>A0A8P4KES1_DICLA</name>